<accession>A0A813KHT6</accession>
<evidence type="ECO:0000313" key="4">
    <source>
        <dbReference type="Proteomes" id="UP000626109"/>
    </source>
</evidence>
<proteinExistence type="predicted"/>
<gene>
    <name evidence="3" type="ORF">PGLA2088_LOCUS31589</name>
</gene>
<dbReference type="CDD" id="cd06463">
    <property type="entry name" value="p23_like"/>
    <property type="match status" value="1"/>
</dbReference>
<dbReference type="InterPro" id="IPR007052">
    <property type="entry name" value="CS_dom"/>
</dbReference>
<feature type="region of interest" description="Disordered" evidence="1">
    <location>
        <begin position="328"/>
        <end position="347"/>
    </location>
</feature>
<dbReference type="Proteomes" id="UP000626109">
    <property type="component" value="Unassembled WGS sequence"/>
</dbReference>
<dbReference type="PROSITE" id="PS51203">
    <property type="entry name" value="CS"/>
    <property type="match status" value="1"/>
</dbReference>
<feature type="compositionally biased region" description="Basic and acidic residues" evidence="1">
    <location>
        <begin position="301"/>
        <end position="319"/>
    </location>
</feature>
<organism evidence="3 4">
    <name type="scientific">Polarella glacialis</name>
    <name type="common">Dinoflagellate</name>
    <dbReference type="NCBI Taxonomy" id="89957"/>
    <lineage>
        <taxon>Eukaryota</taxon>
        <taxon>Sar</taxon>
        <taxon>Alveolata</taxon>
        <taxon>Dinophyceae</taxon>
        <taxon>Suessiales</taxon>
        <taxon>Suessiaceae</taxon>
        <taxon>Polarella</taxon>
    </lineage>
</organism>
<evidence type="ECO:0000259" key="2">
    <source>
        <dbReference type="PROSITE" id="PS51203"/>
    </source>
</evidence>
<evidence type="ECO:0000256" key="1">
    <source>
        <dbReference type="SAM" id="MobiDB-lite"/>
    </source>
</evidence>
<dbReference type="AlphaFoldDB" id="A0A813KHT6"/>
<feature type="region of interest" description="Disordered" evidence="1">
    <location>
        <begin position="272"/>
        <end position="319"/>
    </location>
</feature>
<dbReference type="EMBL" id="CAJNNW010029473">
    <property type="protein sequence ID" value="CAE8700369.1"/>
    <property type="molecule type" value="Genomic_DNA"/>
</dbReference>
<name>A0A813KHT6_POLGL</name>
<feature type="domain" description="CS" evidence="2">
    <location>
        <begin position="8"/>
        <end position="117"/>
    </location>
</feature>
<evidence type="ECO:0000313" key="3">
    <source>
        <dbReference type="EMBL" id="CAE8700369.1"/>
    </source>
</evidence>
<sequence>MFFFYTLSNCKEAEWSWRDEDRGVVLFLLLGPEVRGPKLETLNRNGLVLVDIRENLVRVTITDTWSHLTHNFQWLNLWAPIVPGESNYHLSEDNKRIVLRLQKVHDTHSAGSWASLLDVRTGRYSKVSTGWPGILREVQGAWRSADEEPIEVVGHQVVWPEGSRDVLAVDEERETFRLVQAGDGNKVPAMEFHGFYERQSHRLRWDDGDFWSRIPGLALQRQDAGCEALPLQYDKQLLRWVPWLPPEGLRRGEAARWLPQPGSEVRLLLEIKDDNNKNNDNNNSNNNDNNDDNNRNNKKNKVGELEEAAGRQREDSLRSTKRELLRSLQAEDAETSADDNNNTEEPGRQVGVVLAGYDFLPLSLILQCRVCALSHEEASIGLVEALLALRAQRPVSPGNEAAALGGLSRWLQWLRCWLAPGARRNVDGALQALKERLFQLSKERRSHAHREKSAAPVECWPPSWTCSLADASDLLTASSQRLSLELRLLVAQEQLGLGPPDPQQLFGAARRRVAETLLDFLEVPSVSGRRCDVLERRWARRYAQEAARNLLANASPTLQAHQRELSEGGLTIVEDALDWGSLVKIHGEVPSLLCSQDSAKTGVRVRCCGAGGRTTWAEVWESQLEEVGLLGLAAAVALLHQVPVHLSSSAWAARPKKAVPSAAATGFGGCRWSAASEVVLWRDKGSNSGDVERRNNIQAALEWVADRGQGDYDSDLSGDASAVPPGRRLLAFLFLNTPAWSPAWGGPLKCHLGSISRDVWGDGGRLVLLHEVCSYELLPSTRQQTVLLLRLLGTSVCRSAAAKSTGRAATGQQCNVTTTATKATTATTKTATATTGQQNNSTVTTAETATARAAETAAGEKTAATTRIETTIGPAATQAAGVPAARTETVATAATAAATETLLMATETTTRTATPATGAAVVETAPHEATENSTPTTLANNRLAATALAAETAAEPSQETAATATATTATPTLAATAAAAETAAEPITLKLDSHEVIRLFEESLPSAFLLD</sequence>
<protein>
    <recommendedName>
        <fullName evidence="2">CS domain-containing protein</fullName>
    </recommendedName>
</protein>
<comment type="caution">
    <text evidence="3">The sequence shown here is derived from an EMBL/GenBank/DDBJ whole genome shotgun (WGS) entry which is preliminary data.</text>
</comment>
<feature type="compositionally biased region" description="Low complexity" evidence="1">
    <location>
        <begin position="278"/>
        <end position="288"/>
    </location>
</feature>
<reference evidence="3" key="1">
    <citation type="submission" date="2021-02" db="EMBL/GenBank/DDBJ databases">
        <authorList>
            <person name="Dougan E. K."/>
            <person name="Rhodes N."/>
            <person name="Thang M."/>
            <person name="Chan C."/>
        </authorList>
    </citation>
    <scope>NUCLEOTIDE SEQUENCE</scope>
</reference>